<dbReference type="InterPro" id="IPR028241">
    <property type="entry name" value="RAVE2/Rogdi"/>
</dbReference>
<evidence type="ECO:0000313" key="1">
    <source>
        <dbReference type="EMBL" id="EDO16576.1"/>
    </source>
</evidence>
<dbReference type="HOGENOM" id="CLU_813985_0_0_1"/>
<dbReference type="EMBL" id="DS480422">
    <property type="protein sequence ID" value="EDO16576.1"/>
    <property type="molecule type" value="Genomic_DNA"/>
</dbReference>
<dbReference type="STRING" id="436907.A7TMI2"/>
<dbReference type="RefSeq" id="XP_001644434.1">
    <property type="nucleotide sequence ID" value="XM_001644384.1"/>
</dbReference>
<dbReference type="PhylomeDB" id="A7TMI2"/>
<dbReference type="GO" id="GO:0070072">
    <property type="term" value="P:vacuolar proton-transporting V-type ATPase complex assembly"/>
    <property type="evidence" value="ECO:0007669"/>
    <property type="project" value="EnsemblFungi"/>
</dbReference>
<dbReference type="KEGG" id="vpo:Kpol_1064p58"/>
<sequence length="340" mass="38997">MTTKLYPNDYFGDKTQYDFEKDKEVEKKWIIEEIIKPELPNIIDNVEKCIEMLNANQVFKMPISSGGNDTSDKPSIKGVITRQAGYILDFQVILRFPEFHKGKQVVYRMNSGSKFSLKQIHTLNDNLQALLVLLEELEMVKDTAKFNTKLEQGLTYLTKSINLLQNPSKELSFPGNNNLAMKEMFQDYQTLCESNSHLVSLELMLFKNEISIEFRNLLKVMKKPWNEIDPDTGKSITDQIKDKLKSDRGLNLANVLKDFGIQIEEPSIFNNIMMSTFNTERTTLVQAQNYLNRCVTFDNKVVMECEKLVVTTSDPSLISLCSKLNSLENSIGNHYSNLTS</sequence>
<evidence type="ECO:0008006" key="3">
    <source>
        <dbReference type="Google" id="ProtNLM"/>
    </source>
</evidence>
<gene>
    <name evidence="1" type="ORF">Kpol_1064p58</name>
</gene>
<dbReference type="AlphaFoldDB" id="A7TMI2"/>
<keyword evidence="2" id="KW-1185">Reference proteome</keyword>
<reference evidence="1 2" key="1">
    <citation type="journal article" date="2007" name="Proc. Natl. Acad. Sci. U.S.A.">
        <title>Independent sorting-out of thousands of duplicated gene pairs in two yeast species descended from a whole-genome duplication.</title>
        <authorList>
            <person name="Scannell D.R."/>
            <person name="Frank A.C."/>
            <person name="Conant G.C."/>
            <person name="Byrne K.P."/>
            <person name="Woolfit M."/>
            <person name="Wolfe K.H."/>
        </authorList>
    </citation>
    <scope>NUCLEOTIDE SEQUENCE [LARGE SCALE GENOMIC DNA]</scope>
    <source>
        <strain evidence="2">ATCC 22028 / DSM 70294 / BCRC 21397 / CBS 2163 / NBRC 10782 / NRRL Y-8283 / UCD 57-17</strain>
    </source>
</reference>
<dbReference type="GO" id="GO:0007035">
    <property type="term" value="P:vacuolar acidification"/>
    <property type="evidence" value="ECO:0007669"/>
    <property type="project" value="EnsemblFungi"/>
</dbReference>
<dbReference type="OrthoDB" id="66510at2759"/>
<dbReference type="PANTHER" id="PTHR13618:SF1">
    <property type="entry name" value="PROTEIN ROGDI HOMOLOG"/>
    <property type="match status" value="1"/>
</dbReference>
<dbReference type="InParanoid" id="A7TMI2"/>
<accession>A7TMI2</accession>
<dbReference type="GeneID" id="5544736"/>
<proteinExistence type="predicted"/>
<dbReference type="FunCoup" id="A7TMI2">
    <property type="interactions" value="85"/>
</dbReference>
<dbReference type="Proteomes" id="UP000000267">
    <property type="component" value="Unassembled WGS sequence"/>
</dbReference>
<name>A7TMI2_VANPO</name>
<dbReference type="eggNOG" id="ENOG502RBKJ">
    <property type="taxonomic scope" value="Eukaryota"/>
</dbReference>
<dbReference type="GO" id="GO:0043254">
    <property type="term" value="P:regulation of protein-containing complex assembly"/>
    <property type="evidence" value="ECO:0007669"/>
    <property type="project" value="EnsemblFungi"/>
</dbReference>
<dbReference type="Pfam" id="PF10259">
    <property type="entry name" value="Rogdi_lz"/>
    <property type="match status" value="1"/>
</dbReference>
<protein>
    <recommendedName>
        <fullName evidence="3">Regulator of V-ATPase in vacuolar membrane protein 2</fullName>
    </recommendedName>
</protein>
<evidence type="ECO:0000313" key="2">
    <source>
        <dbReference type="Proteomes" id="UP000000267"/>
    </source>
</evidence>
<dbReference type="PANTHER" id="PTHR13618">
    <property type="entry name" value="LEUCINE ZIPPER CONTAINING TRANSCRIPTION FACTOR LZF1"/>
    <property type="match status" value="1"/>
</dbReference>
<organism evidence="2">
    <name type="scientific">Vanderwaltozyma polyspora (strain ATCC 22028 / DSM 70294 / BCRC 21397 / CBS 2163 / NBRC 10782 / NRRL Y-8283 / UCD 57-17)</name>
    <name type="common">Kluyveromyces polysporus</name>
    <dbReference type="NCBI Taxonomy" id="436907"/>
    <lineage>
        <taxon>Eukaryota</taxon>
        <taxon>Fungi</taxon>
        <taxon>Dikarya</taxon>
        <taxon>Ascomycota</taxon>
        <taxon>Saccharomycotina</taxon>
        <taxon>Saccharomycetes</taxon>
        <taxon>Saccharomycetales</taxon>
        <taxon>Saccharomycetaceae</taxon>
        <taxon>Vanderwaltozyma</taxon>
    </lineage>
</organism>
<dbReference type="OMA" id="ITRCITY"/>
<dbReference type="GO" id="GO:0043291">
    <property type="term" value="C:RAVE complex"/>
    <property type="evidence" value="ECO:0007669"/>
    <property type="project" value="EnsemblFungi"/>
</dbReference>